<dbReference type="GO" id="GO:0008270">
    <property type="term" value="F:zinc ion binding"/>
    <property type="evidence" value="ECO:0007669"/>
    <property type="project" value="InterPro"/>
</dbReference>
<dbReference type="Proteomes" id="UP000277766">
    <property type="component" value="Unassembled WGS sequence"/>
</dbReference>
<gene>
    <name evidence="3" type="ORF">EJ104_04090</name>
</gene>
<dbReference type="InterPro" id="IPR002711">
    <property type="entry name" value="HNH"/>
</dbReference>
<dbReference type="Gene3D" id="1.10.30.50">
    <property type="match status" value="1"/>
</dbReference>
<dbReference type="PANTHER" id="PTHR33877">
    <property type="entry name" value="SLL1193 PROTEIN"/>
    <property type="match status" value="1"/>
</dbReference>
<keyword evidence="3" id="KW-0378">Hydrolase</keyword>
<dbReference type="PANTHER" id="PTHR33877:SF2">
    <property type="entry name" value="OS07G0170200 PROTEIN"/>
    <property type="match status" value="1"/>
</dbReference>
<proteinExistence type="predicted"/>
<organism evidence="3 4">
    <name type="scientific">Deinococcus radiophilus</name>
    <dbReference type="NCBI Taxonomy" id="32062"/>
    <lineage>
        <taxon>Bacteria</taxon>
        <taxon>Thermotogati</taxon>
        <taxon>Deinococcota</taxon>
        <taxon>Deinococci</taxon>
        <taxon>Deinococcales</taxon>
        <taxon>Deinococcaceae</taxon>
        <taxon>Deinococcus</taxon>
    </lineage>
</organism>
<feature type="domain" description="HNH nuclease" evidence="2">
    <location>
        <begin position="167"/>
        <end position="217"/>
    </location>
</feature>
<keyword evidence="4" id="KW-1185">Reference proteome</keyword>
<keyword evidence="3" id="KW-0255">Endonuclease</keyword>
<dbReference type="EMBL" id="RXPE01000005">
    <property type="protein sequence ID" value="RTR29031.1"/>
    <property type="molecule type" value="Genomic_DNA"/>
</dbReference>
<dbReference type="RefSeq" id="WP_126351486.1">
    <property type="nucleotide sequence ID" value="NZ_CP086380.1"/>
</dbReference>
<dbReference type="AlphaFoldDB" id="A0A431W0J4"/>
<dbReference type="GO" id="GO:0003676">
    <property type="term" value="F:nucleic acid binding"/>
    <property type="evidence" value="ECO:0007669"/>
    <property type="project" value="InterPro"/>
</dbReference>
<keyword evidence="3" id="KW-0540">Nuclease</keyword>
<dbReference type="InterPro" id="IPR052892">
    <property type="entry name" value="NA-targeting_endonuclease"/>
</dbReference>
<feature type="coiled-coil region" evidence="1">
    <location>
        <begin position="9"/>
        <end position="43"/>
    </location>
</feature>
<name>A0A431W0J4_9DEIO</name>
<accession>A0A431W0J4</accession>
<dbReference type="Pfam" id="PF01844">
    <property type="entry name" value="HNH"/>
    <property type="match status" value="1"/>
</dbReference>
<reference evidence="3 4" key="1">
    <citation type="submission" date="2018-12" db="EMBL/GenBank/DDBJ databases">
        <title>Deinococcus radiophilus ATCC 27603 genome sequencing and assembly.</title>
        <authorList>
            <person name="Maclea K.S."/>
            <person name="Maynard C.R."/>
        </authorList>
    </citation>
    <scope>NUCLEOTIDE SEQUENCE [LARGE SCALE GENOMIC DNA]</scope>
    <source>
        <strain evidence="3 4">ATCC 27603</strain>
    </source>
</reference>
<dbReference type="InterPro" id="IPR003615">
    <property type="entry name" value="HNH_nuc"/>
</dbReference>
<comment type="caution">
    <text evidence="3">The sequence shown here is derived from an EMBL/GenBank/DDBJ whole genome shotgun (WGS) entry which is preliminary data.</text>
</comment>
<evidence type="ECO:0000256" key="1">
    <source>
        <dbReference type="SAM" id="Coils"/>
    </source>
</evidence>
<evidence type="ECO:0000313" key="3">
    <source>
        <dbReference type="EMBL" id="RTR29031.1"/>
    </source>
</evidence>
<dbReference type="OrthoDB" id="9779761at2"/>
<sequence length="223" mass="24772">MLDKIKGAFQGLMQGINESIEERKRAEEERQEQLREYVRQLREGNLPDVHSQLLLDPGEHCYLESPAMYTRQLKSGPKMVNGMLTVTNTRVIFTAQSGGWKVGLGNVLAVQGEGQHFNLKTGGSKGNGQLSTQGQYAGLIVESAVKLHKRLMLLPQAERASRSIPQAVKLEVWHRDHGKCVECGDTNYLEFDHVIPHSKGGATSVGNLQLLCRRCNLAKGDRL</sequence>
<protein>
    <submittedName>
        <fullName evidence="3">HNH endonuclease</fullName>
    </submittedName>
</protein>
<keyword evidence="1" id="KW-0175">Coiled coil</keyword>
<dbReference type="GO" id="GO:0004519">
    <property type="term" value="F:endonuclease activity"/>
    <property type="evidence" value="ECO:0007669"/>
    <property type="project" value="UniProtKB-KW"/>
</dbReference>
<dbReference type="SMART" id="SM00507">
    <property type="entry name" value="HNHc"/>
    <property type="match status" value="1"/>
</dbReference>
<dbReference type="CDD" id="cd00085">
    <property type="entry name" value="HNHc"/>
    <property type="match status" value="1"/>
</dbReference>
<evidence type="ECO:0000259" key="2">
    <source>
        <dbReference type="SMART" id="SM00507"/>
    </source>
</evidence>
<evidence type="ECO:0000313" key="4">
    <source>
        <dbReference type="Proteomes" id="UP000277766"/>
    </source>
</evidence>